<dbReference type="EMBL" id="AEOH01000047">
    <property type="protein sequence ID" value="EFS96629.1"/>
    <property type="molecule type" value="Genomic_DNA"/>
</dbReference>
<feature type="signal peptide" evidence="1">
    <location>
        <begin position="1"/>
        <end position="24"/>
    </location>
</feature>
<organism evidence="2 3">
    <name type="scientific">Capnocytophaga ochracea F0287</name>
    <dbReference type="NCBI Taxonomy" id="873517"/>
    <lineage>
        <taxon>Bacteria</taxon>
        <taxon>Pseudomonadati</taxon>
        <taxon>Bacteroidota</taxon>
        <taxon>Flavobacteriia</taxon>
        <taxon>Flavobacteriales</taxon>
        <taxon>Flavobacteriaceae</taxon>
        <taxon>Capnocytophaga</taxon>
    </lineage>
</organism>
<gene>
    <name evidence="2" type="ORF">HMPREF1977_2122</name>
</gene>
<keyword evidence="1" id="KW-0732">Signal</keyword>
<dbReference type="eggNOG" id="COG0419">
    <property type="taxonomic scope" value="Bacteria"/>
</dbReference>
<protein>
    <submittedName>
        <fullName evidence="2">Uncharacterized protein</fullName>
    </submittedName>
</protein>
<reference evidence="2 3" key="1">
    <citation type="submission" date="2010-10" db="EMBL/GenBank/DDBJ databases">
        <authorList>
            <person name="Muzny D."/>
            <person name="Qin X."/>
            <person name="Deng J."/>
            <person name="Jiang H."/>
            <person name="Liu Y."/>
            <person name="Qu J."/>
            <person name="Song X.-Z."/>
            <person name="Zhang L."/>
            <person name="Thornton R."/>
            <person name="Coyle M."/>
            <person name="Francisco L."/>
            <person name="Jackson L."/>
            <person name="Javaid M."/>
            <person name="Korchina V."/>
            <person name="Kovar C."/>
            <person name="Mata R."/>
            <person name="Mathew T."/>
            <person name="Ngo R."/>
            <person name="Nguyen L."/>
            <person name="Nguyen N."/>
            <person name="Okwuonu G."/>
            <person name="Ongeri F."/>
            <person name="Pham C."/>
            <person name="Simmons D."/>
            <person name="Wilczek-Boney K."/>
            <person name="Hale W."/>
            <person name="Jakkamsetti A."/>
            <person name="Pham P."/>
            <person name="Ruth R."/>
            <person name="San Lucas F."/>
            <person name="Warren J."/>
            <person name="Zhang J."/>
            <person name="Zhao Z."/>
            <person name="Zhou C."/>
            <person name="Zhu D."/>
            <person name="Lee S."/>
            <person name="Bess C."/>
            <person name="Blankenburg K."/>
            <person name="Forbes L."/>
            <person name="Fu Q."/>
            <person name="Gubbala S."/>
            <person name="Hirani K."/>
            <person name="Jayaseelan J.C."/>
            <person name="Lara F."/>
            <person name="Munidasa M."/>
            <person name="Palculict T."/>
            <person name="Patil S."/>
            <person name="Pu L.-L."/>
            <person name="Saada N."/>
            <person name="Tang L."/>
            <person name="Weissenberger G."/>
            <person name="Zhu Y."/>
            <person name="Hemphill L."/>
            <person name="Shang Y."/>
            <person name="Youmans B."/>
            <person name="Ayvaz T."/>
            <person name="Ross M."/>
            <person name="Santibanez J."/>
            <person name="Aqrawi P."/>
            <person name="Gross S."/>
            <person name="Joshi V."/>
            <person name="Fowler G."/>
            <person name="Nazareth L."/>
            <person name="Reid J."/>
            <person name="Worley K."/>
            <person name="Petrosino J."/>
            <person name="Highlander S."/>
            <person name="Gibbs R."/>
        </authorList>
    </citation>
    <scope>NUCLEOTIDE SEQUENCE [LARGE SCALE GENOMIC DNA]</scope>
    <source>
        <strain evidence="2 3">F0287</strain>
    </source>
</reference>
<dbReference type="Proteomes" id="UP000005391">
    <property type="component" value="Unassembled WGS sequence"/>
</dbReference>
<proteinExistence type="predicted"/>
<accession>E4MUQ0</accession>
<evidence type="ECO:0000313" key="3">
    <source>
        <dbReference type="Proteomes" id="UP000005391"/>
    </source>
</evidence>
<evidence type="ECO:0000256" key="1">
    <source>
        <dbReference type="SAM" id="SignalP"/>
    </source>
</evidence>
<sequence length="1483" mass="167271">MTIAMKIRSIYLLLLLLCYGGLRAQEQENFTSLENKTHWVNQIQDITELPVGIRENKNGVEYAMMVTKATFFPNETRVNIYARITFPDTQNPSGKRELYFGATEIPFSYEGQLVGDVHLSLLGDVTLSNTKNWSFLLKGGRNVKGETVDDQTYVEVDCNGLKKIALRGIIRISNELIVPVDNKLQPIANGYVKSEVAIEAEDFNNLLVELKLPAFALTRQIQNKDKGAFIFHPERMVLDMSDTNNAPAMVFPQGYDEYLVAEQESWRGFYIQELTVTLPEEFKKTEGRVSLKATNFLLDAYGFSGSLSADNIISFKEGRTSEDKKKGWKYAIHHIQADFVASKLKGGALSGAFRIPIEKDDSRGIHFDGSFSEDNYMLRVSSLDSISFDMWKAKAVILPSSYVELQVKNKEFLPKVVLDGSMVLEAPKSDKNLYRLEGINFQKFTLQTQAPYISAEYFGCEGEQKIAGFPVSIKDVSVAFREERAQLHFGIRVGLQKDKFSAEGDFNIYAKNTDEHWSYDKFEINRLKLEDVDIVVAKVSGELNLMKNDPVYGNGFKAKLSTKITSLDVDVNANAVFGSKDFRYWGFEAMVDGLNINTQYVKITGFIGGAYYQMRPLGNPKDKEALEAFSLVPDEKIGLGLKAGVLGAFQDKRVISFIALLDIQTYKGGGLSKIGFYGNATVMYALQDKLSNPFATVQKGFADNVQKVVKMEELAKNEKYKYLDNSGKADIPDDFTIDKSNESKKAPIFAQLNVSYDFAQKAYHSNMEVYVNVAGGVIRGTGNSGLAGRAVLHIDPQDWYYHLGTTREMMGLQVGFGDFLNIKAQTYFMVGTKIGEAPQPPAKVAEILKLNPDEIGYMKSLNQIKEGKGVAFGAHLNFDTKFDVGFLYASFAAGFGSDLMLKNYGNAHCKGRSGELGINGWYANGQTYVYLQGELGIKIKLFFIRKRIPILSAGVAALLQGSGPNPFWARGYLGGYYNVLGGLVKGRFRLKMEFGEQCELASDQVLGGMKIISDVSPSDRSEGVDVFLSPQATFNLELEKPIVIPEDDRDHTYIVNLEKFEVLDAQGNTIEGKLTYGKSQDELNFTPREVLPSHQKLKAVVSVSFKELKGGSYQTVMVDGKKAVETEERTFTTGEAPEYIPNKNIKYAYPVLDQKNYFIGESNEGFVQLKQGQSYLFEDTHWNTRLFIEPEGGGKTLELNPTYLKAENKVSFTMPKLSKATKYGLSIVSYSKQGAKVSATGKTQQKKNNIKVSEGDFDKGEDETSYTFENKKAQANVDRGGFERLSYQFNTSKYERLSDKMKKFKIEHLWIKYNSAVALLQNDMNTDEPFEESELIGTTYSGIPLIKAEAVLDDKFDALFTKYLYNNPQGQHWFSRDTNTVGYPPKEAITVFPFYPEELKWSSYDVKRVFPYRYDVFMYYQRDWDAQHYYFANHLNELAKNPLYNEFMELYFPVLPTKNYKAVLKYRLPDGKITSETPYKYKF</sequence>
<evidence type="ECO:0000313" key="2">
    <source>
        <dbReference type="EMBL" id="EFS96629.1"/>
    </source>
</evidence>
<dbReference type="HOGENOM" id="CLU_246399_0_0_10"/>
<name>E4MUQ0_CAPOC</name>
<feature type="chain" id="PRO_5003186431" evidence="1">
    <location>
        <begin position="25"/>
        <end position="1483"/>
    </location>
</feature>
<comment type="caution">
    <text evidence="2">The sequence shown here is derived from an EMBL/GenBank/DDBJ whole genome shotgun (WGS) entry which is preliminary data.</text>
</comment>
<dbReference type="RefSeq" id="WP_002675170.1">
    <property type="nucleotide sequence ID" value="NZ_GL573160.1"/>
</dbReference>